<dbReference type="Pfam" id="PF08281">
    <property type="entry name" value="Sigma70_r4_2"/>
    <property type="match status" value="1"/>
</dbReference>
<organism evidence="8 9">
    <name type="scientific">Mycolicibacterium moriokaense</name>
    <dbReference type="NCBI Taxonomy" id="39691"/>
    <lineage>
        <taxon>Bacteria</taxon>
        <taxon>Bacillati</taxon>
        <taxon>Actinomycetota</taxon>
        <taxon>Actinomycetes</taxon>
        <taxon>Mycobacteriales</taxon>
        <taxon>Mycobacteriaceae</taxon>
        <taxon>Mycolicibacterium</taxon>
    </lineage>
</organism>
<dbReference type="RefSeq" id="WP_083151640.1">
    <property type="nucleotide sequence ID" value="NZ_AP022560.1"/>
</dbReference>
<evidence type="ECO:0000256" key="1">
    <source>
        <dbReference type="ARBA" id="ARBA00010641"/>
    </source>
</evidence>
<evidence type="ECO:0000256" key="4">
    <source>
        <dbReference type="ARBA" id="ARBA00023125"/>
    </source>
</evidence>
<comment type="similarity">
    <text evidence="1">Belongs to the sigma-70 factor family. ECF subfamily.</text>
</comment>
<dbReference type="InterPro" id="IPR036388">
    <property type="entry name" value="WH-like_DNA-bd_sf"/>
</dbReference>
<dbReference type="CDD" id="cd06171">
    <property type="entry name" value="Sigma70_r4"/>
    <property type="match status" value="1"/>
</dbReference>
<dbReference type="AlphaFoldDB" id="A0AAD1H6U4"/>
<dbReference type="GO" id="GO:0003677">
    <property type="term" value="F:DNA binding"/>
    <property type="evidence" value="ECO:0007669"/>
    <property type="project" value="UniProtKB-KW"/>
</dbReference>
<keyword evidence="4" id="KW-0238">DNA-binding</keyword>
<evidence type="ECO:0000313" key="9">
    <source>
        <dbReference type="Proteomes" id="UP000466681"/>
    </source>
</evidence>
<evidence type="ECO:0000259" key="6">
    <source>
        <dbReference type="Pfam" id="PF04542"/>
    </source>
</evidence>
<gene>
    <name evidence="8" type="primary">sigM</name>
    <name evidence="8" type="ORF">MMOR_04400</name>
</gene>
<name>A0AAD1H6U4_9MYCO</name>
<feature type="domain" description="RNA polymerase sigma-70 region 2" evidence="6">
    <location>
        <begin position="35"/>
        <end position="102"/>
    </location>
</feature>
<proteinExistence type="inferred from homology"/>
<dbReference type="SUPFAM" id="SSF88946">
    <property type="entry name" value="Sigma2 domain of RNA polymerase sigma factors"/>
    <property type="match status" value="1"/>
</dbReference>
<dbReference type="InterPro" id="IPR039425">
    <property type="entry name" value="RNA_pol_sigma-70-like"/>
</dbReference>
<keyword evidence="5" id="KW-0804">Transcription</keyword>
<dbReference type="Pfam" id="PF04542">
    <property type="entry name" value="Sigma70_r2"/>
    <property type="match status" value="1"/>
</dbReference>
<dbReference type="NCBIfam" id="NF007225">
    <property type="entry name" value="PRK09643.1"/>
    <property type="match status" value="1"/>
</dbReference>
<dbReference type="EMBL" id="AP022560">
    <property type="protein sequence ID" value="BBW99503.1"/>
    <property type="molecule type" value="Genomic_DNA"/>
</dbReference>
<keyword evidence="3" id="KW-0731">Sigma factor</keyword>
<dbReference type="KEGG" id="mmor:MMOR_04400"/>
<dbReference type="InterPro" id="IPR007627">
    <property type="entry name" value="RNA_pol_sigma70_r2"/>
</dbReference>
<dbReference type="Proteomes" id="UP000466681">
    <property type="component" value="Chromosome"/>
</dbReference>
<evidence type="ECO:0000256" key="3">
    <source>
        <dbReference type="ARBA" id="ARBA00023082"/>
    </source>
</evidence>
<evidence type="ECO:0000313" key="8">
    <source>
        <dbReference type="EMBL" id="BBW99503.1"/>
    </source>
</evidence>
<keyword evidence="9" id="KW-1185">Reference proteome</keyword>
<dbReference type="PANTHER" id="PTHR43133:SF50">
    <property type="entry name" value="ECF RNA POLYMERASE SIGMA FACTOR SIGM"/>
    <property type="match status" value="1"/>
</dbReference>
<dbReference type="InterPro" id="IPR013325">
    <property type="entry name" value="RNA_pol_sigma_r2"/>
</dbReference>
<keyword evidence="2" id="KW-0805">Transcription regulation</keyword>
<dbReference type="InterPro" id="IPR013324">
    <property type="entry name" value="RNA_pol_sigma_r3/r4-like"/>
</dbReference>
<protein>
    <submittedName>
        <fullName evidence="8">ECF RNA polymerase sigma factor SigM</fullName>
    </submittedName>
</protein>
<dbReference type="PANTHER" id="PTHR43133">
    <property type="entry name" value="RNA POLYMERASE ECF-TYPE SIGMA FACTO"/>
    <property type="match status" value="1"/>
</dbReference>
<evidence type="ECO:0000259" key="7">
    <source>
        <dbReference type="Pfam" id="PF08281"/>
    </source>
</evidence>
<dbReference type="InterPro" id="IPR014284">
    <property type="entry name" value="RNA_pol_sigma-70_dom"/>
</dbReference>
<dbReference type="Gene3D" id="1.10.1740.10">
    <property type="match status" value="1"/>
</dbReference>
<dbReference type="GO" id="GO:0006352">
    <property type="term" value="P:DNA-templated transcription initiation"/>
    <property type="evidence" value="ECO:0007669"/>
    <property type="project" value="InterPro"/>
</dbReference>
<dbReference type="SUPFAM" id="SSF88659">
    <property type="entry name" value="Sigma3 and sigma4 domains of RNA polymerase sigma factors"/>
    <property type="match status" value="1"/>
</dbReference>
<evidence type="ECO:0000256" key="5">
    <source>
        <dbReference type="ARBA" id="ARBA00023163"/>
    </source>
</evidence>
<dbReference type="NCBIfam" id="TIGR02937">
    <property type="entry name" value="sigma70-ECF"/>
    <property type="match status" value="1"/>
</dbReference>
<dbReference type="Gene3D" id="1.10.10.10">
    <property type="entry name" value="Winged helix-like DNA-binding domain superfamily/Winged helix DNA-binding domain"/>
    <property type="match status" value="1"/>
</dbReference>
<feature type="domain" description="RNA polymerase sigma factor 70 region 4 type 2" evidence="7">
    <location>
        <begin position="128"/>
        <end position="178"/>
    </location>
</feature>
<dbReference type="GO" id="GO:0016987">
    <property type="term" value="F:sigma factor activity"/>
    <property type="evidence" value="ECO:0007669"/>
    <property type="project" value="UniProtKB-KW"/>
</dbReference>
<dbReference type="InterPro" id="IPR013249">
    <property type="entry name" value="RNA_pol_sigma70_r4_t2"/>
</dbReference>
<sequence length="202" mass="22138">MGTFGEISADGAGDRTDAELLAAHVAGERYAFEELFRRHDRQLYRLALLTSRNPDDAADALQDAMLSAHRTAPAFRNDAAVSSWLYRIVVNACLDRLRRNKSRPTTELLDDSCHSGDPMPHVDTAIVVERALMRLPVEQRAAVVAVDMQGYSVLETARMLGVAEGTVKSRCSRARRKLAETLQYFALADGGTAQVSPPSNPP</sequence>
<reference evidence="8 9" key="1">
    <citation type="journal article" date="2019" name="Emerg. Microbes Infect.">
        <title>Comprehensive subspecies identification of 175 nontuberculous mycobacteria species based on 7547 genomic profiles.</title>
        <authorList>
            <person name="Matsumoto Y."/>
            <person name="Kinjo T."/>
            <person name="Motooka D."/>
            <person name="Nabeya D."/>
            <person name="Jung N."/>
            <person name="Uechi K."/>
            <person name="Horii T."/>
            <person name="Iida T."/>
            <person name="Fujita J."/>
            <person name="Nakamura S."/>
        </authorList>
    </citation>
    <scope>NUCLEOTIDE SEQUENCE [LARGE SCALE GENOMIC DNA]</scope>
    <source>
        <strain evidence="8 9">JCM 6375</strain>
    </source>
</reference>
<accession>A0AAD1H6U4</accession>
<evidence type="ECO:0000256" key="2">
    <source>
        <dbReference type="ARBA" id="ARBA00023015"/>
    </source>
</evidence>